<feature type="transmembrane region" description="Helical" evidence="1">
    <location>
        <begin position="48"/>
        <end position="68"/>
    </location>
</feature>
<evidence type="ECO:0000313" key="3">
    <source>
        <dbReference type="Proteomes" id="UP000192903"/>
    </source>
</evidence>
<dbReference type="EMBL" id="FXAF01000006">
    <property type="protein sequence ID" value="SMF47503.1"/>
    <property type="molecule type" value="Genomic_DNA"/>
</dbReference>
<evidence type="ECO:0000256" key="1">
    <source>
        <dbReference type="SAM" id="Phobius"/>
    </source>
</evidence>
<evidence type="ECO:0000313" key="2">
    <source>
        <dbReference type="EMBL" id="SMF47503.1"/>
    </source>
</evidence>
<accession>A0A1X7F7R4</accession>
<keyword evidence="1" id="KW-1133">Transmembrane helix</keyword>
<feature type="transmembrane region" description="Helical" evidence="1">
    <location>
        <begin position="158"/>
        <end position="182"/>
    </location>
</feature>
<protein>
    <submittedName>
        <fullName evidence="2">Uncharacterized membrane protein HdeD, DUF308 family</fullName>
    </submittedName>
</protein>
<dbReference type="PANTHER" id="PTHR34989:SF1">
    <property type="entry name" value="PROTEIN HDED"/>
    <property type="match status" value="1"/>
</dbReference>
<gene>
    <name evidence="2" type="ORF">SAMN02982989_2449</name>
</gene>
<dbReference type="GO" id="GO:0005886">
    <property type="term" value="C:plasma membrane"/>
    <property type="evidence" value="ECO:0007669"/>
    <property type="project" value="TreeGrafter"/>
</dbReference>
<sequence>MDMTFGLDTPSISMVRDKWGWFLALGILLLVFGIIAFANLFVATVASVFYIGMMMLIGGVAYLVHAFQVKGWEQILFWALSGVLYTIAGLLAFWNPALTAVVLTFLMAVALVVAGIFRLWVGFRMRPMKGSGWVIVGGVVTVLAGLIIAIGWPVNSLWILGLFLAIDLIMQGWALVAVALAARSGGVAPQVADKSL</sequence>
<dbReference type="STRING" id="464029.SAMN02982989_2449"/>
<reference evidence="3" key="1">
    <citation type="submission" date="2017-04" db="EMBL/GenBank/DDBJ databases">
        <authorList>
            <person name="Varghese N."/>
            <person name="Submissions S."/>
        </authorList>
    </citation>
    <scope>NUCLEOTIDE SEQUENCE [LARGE SCALE GENOMIC DNA]</scope>
    <source>
        <strain evidence="3">B4P</strain>
    </source>
</reference>
<feature type="transmembrane region" description="Helical" evidence="1">
    <location>
        <begin position="75"/>
        <end position="94"/>
    </location>
</feature>
<keyword evidence="3" id="KW-1185">Reference proteome</keyword>
<proteinExistence type="predicted"/>
<dbReference type="PANTHER" id="PTHR34989">
    <property type="entry name" value="PROTEIN HDED"/>
    <property type="match status" value="1"/>
</dbReference>
<name>A0A1X7F7R4_9HYPH</name>
<dbReference type="Proteomes" id="UP000192903">
    <property type="component" value="Unassembled WGS sequence"/>
</dbReference>
<feature type="transmembrane region" description="Helical" evidence="1">
    <location>
        <begin position="133"/>
        <end position="152"/>
    </location>
</feature>
<feature type="transmembrane region" description="Helical" evidence="1">
    <location>
        <begin position="100"/>
        <end position="121"/>
    </location>
</feature>
<dbReference type="InterPro" id="IPR005325">
    <property type="entry name" value="DUF308_memb"/>
</dbReference>
<keyword evidence="1" id="KW-0812">Transmembrane</keyword>
<dbReference type="Pfam" id="PF03729">
    <property type="entry name" value="DUF308"/>
    <property type="match status" value="1"/>
</dbReference>
<feature type="transmembrane region" description="Helical" evidence="1">
    <location>
        <begin position="21"/>
        <end position="42"/>
    </location>
</feature>
<keyword evidence="1" id="KW-0472">Membrane</keyword>
<dbReference type="AlphaFoldDB" id="A0A1X7F7R4"/>
<dbReference type="InterPro" id="IPR052712">
    <property type="entry name" value="Acid_resist_chaperone_HdeD"/>
</dbReference>
<organism evidence="2 3">
    <name type="scientific">Xaviernesmea oryzae</name>
    <dbReference type="NCBI Taxonomy" id="464029"/>
    <lineage>
        <taxon>Bacteria</taxon>
        <taxon>Pseudomonadati</taxon>
        <taxon>Pseudomonadota</taxon>
        <taxon>Alphaproteobacteria</taxon>
        <taxon>Hyphomicrobiales</taxon>
        <taxon>Rhizobiaceae</taxon>
        <taxon>Rhizobium/Agrobacterium group</taxon>
        <taxon>Xaviernesmea</taxon>
    </lineage>
</organism>